<comment type="caution">
    <text evidence="6">The sequence shown here is derived from an EMBL/GenBank/DDBJ whole genome shotgun (WGS) entry which is preliminary data.</text>
</comment>
<keyword evidence="3 5" id="KW-1133">Transmembrane helix</keyword>
<feature type="transmembrane region" description="Helical" evidence="5">
    <location>
        <begin position="96"/>
        <end position="118"/>
    </location>
</feature>
<keyword evidence="4 5" id="KW-0472">Membrane</keyword>
<sequence length="276" mass="30598">LIEEVVSEVGGGGGGEGGGRVAMACEGFWRCLLKLLNFVLMVAGLGMVGYGVYLLVEWSRVDFGGGDELEMLEFGRPMFLTVSASASFVDRLPRAWFIYLFIGIGVILFIISCFGCLGATTRNRCCLSFPMNNGFLSMQAIPADKTGDFEMMYTFLKDNWKIAKWVALSAVVLEALTFLLALIVRMANGHADYDSDDEYIAPRLGTQKPLINRINIPSSGEPTLDNRPVRNDTWSQRMRKKYGHDTLEFTYNPTDPSRFQQATIAPANDRGRCAIL</sequence>
<evidence type="ECO:0000256" key="4">
    <source>
        <dbReference type="ARBA" id="ARBA00023136"/>
    </source>
</evidence>
<evidence type="ECO:0000256" key="5">
    <source>
        <dbReference type="SAM" id="Phobius"/>
    </source>
</evidence>
<organism evidence="6 7">
    <name type="scientific">Ananas comosus</name>
    <name type="common">Pineapple</name>
    <name type="synonym">Ananas ananas</name>
    <dbReference type="NCBI Taxonomy" id="4615"/>
    <lineage>
        <taxon>Eukaryota</taxon>
        <taxon>Viridiplantae</taxon>
        <taxon>Streptophyta</taxon>
        <taxon>Embryophyta</taxon>
        <taxon>Tracheophyta</taxon>
        <taxon>Spermatophyta</taxon>
        <taxon>Magnoliopsida</taxon>
        <taxon>Liliopsida</taxon>
        <taxon>Poales</taxon>
        <taxon>Bromeliaceae</taxon>
        <taxon>Bromelioideae</taxon>
        <taxon>Ananas</taxon>
    </lineage>
</organism>
<keyword evidence="2 5" id="KW-0812">Transmembrane</keyword>
<dbReference type="GO" id="GO:0016020">
    <property type="term" value="C:membrane"/>
    <property type="evidence" value="ECO:0007669"/>
    <property type="project" value="UniProtKB-SubCell"/>
</dbReference>
<feature type="transmembrane region" description="Helical" evidence="5">
    <location>
        <begin position="162"/>
        <end position="184"/>
    </location>
</feature>
<name>A0A199UHE1_ANACO</name>
<accession>A0A199UHE1</accession>
<proteinExistence type="predicted"/>
<dbReference type="Pfam" id="PF00335">
    <property type="entry name" value="Tetraspanin"/>
    <property type="match status" value="1"/>
</dbReference>
<dbReference type="AlphaFoldDB" id="A0A199UHE1"/>
<evidence type="ECO:0000313" key="7">
    <source>
        <dbReference type="Proteomes" id="UP000092600"/>
    </source>
</evidence>
<protein>
    <submittedName>
        <fullName evidence="6">Tobamovirus multiplication protein 2A</fullName>
    </submittedName>
</protein>
<feature type="transmembrane region" description="Helical" evidence="5">
    <location>
        <begin position="35"/>
        <end position="56"/>
    </location>
</feature>
<dbReference type="EMBL" id="LSRQ01008292">
    <property type="protein sequence ID" value="OAY63985.1"/>
    <property type="molecule type" value="Genomic_DNA"/>
</dbReference>
<comment type="subcellular location">
    <subcellularLocation>
        <location evidence="1">Membrane</location>
        <topology evidence="1">Multi-pass membrane protein</topology>
    </subcellularLocation>
</comment>
<reference evidence="6 7" key="1">
    <citation type="journal article" date="2016" name="DNA Res.">
        <title>The draft genome of MD-2 pineapple using hybrid error correction of long reads.</title>
        <authorList>
            <person name="Redwan R.M."/>
            <person name="Saidin A."/>
            <person name="Kumar S.V."/>
        </authorList>
    </citation>
    <scope>NUCLEOTIDE SEQUENCE [LARGE SCALE GENOMIC DNA]</scope>
    <source>
        <strain evidence="7">cv. MD2</strain>
        <tissue evidence="6">Leaf</tissue>
    </source>
</reference>
<evidence type="ECO:0000256" key="2">
    <source>
        <dbReference type="ARBA" id="ARBA00022692"/>
    </source>
</evidence>
<evidence type="ECO:0000256" key="1">
    <source>
        <dbReference type="ARBA" id="ARBA00004141"/>
    </source>
</evidence>
<evidence type="ECO:0000256" key="3">
    <source>
        <dbReference type="ARBA" id="ARBA00022989"/>
    </source>
</evidence>
<dbReference type="Proteomes" id="UP000092600">
    <property type="component" value="Unassembled WGS sequence"/>
</dbReference>
<feature type="non-terminal residue" evidence="6">
    <location>
        <position position="1"/>
    </location>
</feature>
<evidence type="ECO:0000313" key="6">
    <source>
        <dbReference type="EMBL" id="OAY63985.1"/>
    </source>
</evidence>
<gene>
    <name evidence="6" type="ORF">ACMD2_04021</name>
</gene>
<dbReference type="InterPro" id="IPR018499">
    <property type="entry name" value="Tetraspanin/Peripherin"/>
</dbReference>